<dbReference type="InterPro" id="IPR041069">
    <property type="entry name" value="FeoB_Cyto"/>
</dbReference>
<evidence type="ECO:0000256" key="3">
    <source>
        <dbReference type="ARBA" id="ARBA00022475"/>
    </source>
</evidence>
<evidence type="ECO:0000256" key="2">
    <source>
        <dbReference type="ARBA" id="ARBA00022448"/>
    </source>
</evidence>
<evidence type="ECO:0000256" key="9">
    <source>
        <dbReference type="ARBA" id="ARBA00023004"/>
    </source>
</evidence>
<dbReference type="CDD" id="cd01879">
    <property type="entry name" value="FeoB"/>
    <property type="match status" value="1"/>
</dbReference>
<dbReference type="SMART" id="SM00899">
    <property type="entry name" value="FeoA"/>
    <property type="match status" value="1"/>
</dbReference>
<feature type="binding site" evidence="14">
    <location>
        <begin position="111"/>
        <end position="118"/>
    </location>
    <ligand>
        <name>GTP</name>
        <dbReference type="ChEBI" id="CHEBI:37565"/>
        <label>1</label>
    </ligand>
</feature>
<feature type="transmembrane region" description="Helical" evidence="16">
    <location>
        <begin position="393"/>
        <end position="411"/>
    </location>
</feature>
<feature type="transmembrane region" description="Helical" evidence="16">
    <location>
        <begin position="779"/>
        <end position="802"/>
    </location>
</feature>
<dbReference type="InterPro" id="IPR050860">
    <property type="entry name" value="FeoB_GTPase"/>
</dbReference>
<dbReference type="EMBL" id="RJJX01000004">
    <property type="protein sequence ID" value="RUT79225.1"/>
    <property type="molecule type" value="Genomic_DNA"/>
</dbReference>
<accession>A0A434AXG3</accession>
<feature type="transmembrane region" description="Helical" evidence="16">
    <location>
        <begin position="444"/>
        <end position="473"/>
    </location>
</feature>
<dbReference type="InterPro" id="IPR005225">
    <property type="entry name" value="Small_GTP-bd"/>
</dbReference>
<dbReference type="PANTHER" id="PTHR43185:SF1">
    <property type="entry name" value="FE(2+) TRANSPORTER FEOB"/>
    <property type="match status" value="1"/>
</dbReference>
<keyword evidence="19" id="KW-1185">Reference proteome</keyword>
<evidence type="ECO:0000256" key="16">
    <source>
        <dbReference type="RuleBase" id="RU362098"/>
    </source>
</evidence>
<dbReference type="InterPro" id="IPR007167">
    <property type="entry name" value="Fe-transptr_FeoA-like"/>
</dbReference>
<dbReference type="SUPFAM" id="SSF50037">
    <property type="entry name" value="C-terminal domain of transcriptional repressors"/>
    <property type="match status" value="1"/>
</dbReference>
<dbReference type="GO" id="GO:0005886">
    <property type="term" value="C:plasma membrane"/>
    <property type="evidence" value="ECO:0007669"/>
    <property type="project" value="UniProtKB-SubCell"/>
</dbReference>
<dbReference type="InterPro" id="IPR030389">
    <property type="entry name" value="G_FEOB_dom"/>
</dbReference>
<evidence type="ECO:0000256" key="11">
    <source>
        <dbReference type="ARBA" id="ARBA00023134"/>
    </source>
</evidence>
<dbReference type="InterPro" id="IPR027417">
    <property type="entry name" value="P-loop_NTPase"/>
</dbReference>
<comment type="function">
    <text evidence="16">Probable transporter of a GTP-driven Fe(2+) uptake system.</text>
</comment>
<keyword evidence="2 16" id="KW-0813">Transport</keyword>
<dbReference type="FunFam" id="1.10.287.1770:FF:000003">
    <property type="entry name" value="Ferrous iron transport protein B"/>
    <property type="match status" value="1"/>
</dbReference>
<dbReference type="NCBIfam" id="TIGR00437">
    <property type="entry name" value="feoB"/>
    <property type="match status" value="1"/>
</dbReference>
<feature type="transmembrane region" description="Helical" evidence="16">
    <location>
        <begin position="617"/>
        <end position="638"/>
    </location>
</feature>
<dbReference type="AlphaFoldDB" id="A0A434AXG3"/>
<evidence type="ECO:0000256" key="7">
    <source>
        <dbReference type="ARBA" id="ARBA00022741"/>
    </source>
</evidence>
<feature type="transmembrane region" description="Helical" evidence="16">
    <location>
        <begin position="527"/>
        <end position="553"/>
    </location>
</feature>
<comment type="similarity">
    <text evidence="16">Belongs to the TRAFAC class TrmE-Era-EngA-EngB-Septin-like GTPase superfamily. FeoB GTPase (TC 9.A.8) family.</text>
</comment>
<feature type="binding site" evidence="14">
    <location>
        <begin position="136"/>
        <end position="140"/>
    </location>
    <ligand>
        <name>GTP</name>
        <dbReference type="ChEBI" id="CHEBI:37565"/>
        <label>1</label>
    </ligand>
</feature>
<dbReference type="OrthoDB" id="9809127at2"/>
<dbReference type="InterPro" id="IPR011640">
    <property type="entry name" value="Fe2_transport_prot_B_C"/>
</dbReference>
<keyword evidence="7 14" id="KW-0547">Nucleotide-binding</keyword>
<keyword evidence="9 16" id="KW-0408">Iron</keyword>
<feature type="binding site" evidence="15">
    <location>
        <position position="122"/>
    </location>
    <ligand>
        <name>Mg(2+)</name>
        <dbReference type="ChEBI" id="CHEBI:18420"/>
        <label>2</label>
    </ligand>
</feature>
<keyword evidence="4 16" id="KW-0410">Iron transport</keyword>
<evidence type="ECO:0000256" key="15">
    <source>
        <dbReference type="PIRSR" id="PIRSR603373-2"/>
    </source>
</evidence>
<dbReference type="PROSITE" id="PS51711">
    <property type="entry name" value="G_FEOB"/>
    <property type="match status" value="1"/>
</dbReference>
<feature type="binding site" evidence="14">
    <location>
        <begin position="157"/>
        <end position="160"/>
    </location>
    <ligand>
        <name>GTP</name>
        <dbReference type="ChEBI" id="CHEBI:37565"/>
        <label>1</label>
    </ligand>
</feature>
<keyword evidence="11 14" id="KW-0342">GTP-binding</keyword>
<dbReference type="InterPro" id="IPR008988">
    <property type="entry name" value="Transcriptional_repressor_C"/>
</dbReference>
<dbReference type="NCBIfam" id="TIGR00231">
    <property type="entry name" value="small_GTP"/>
    <property type="match status" value="1"/>
</dbReference>
<keyword evidence="10" id="KW-0406">Ion transport</keyword>
<feature type="binding site" evidence="14">
    <location>
        <begin position="217"/>
        <end position="220"/>
    </location>
    <ligand>
        <name>GTP</name>
        <dbReference type="ChEBI" id="CHEBI:37565"/>
        <label>1</label>
    </ligand>
</feature>
<comment type="caution">
    <text evidence="18">The sequence shown here is derived from an EMBL/GenBank/DDBJ whole genome shotgun (WGS) entry which is preliminary data.</text>
</comment>
<keyword evidence="5" id="KW-0997">Cell inner membrane</keyword>
<feature type="binding site" evidence="15">
    <location>
        <position position="125"/>
    </location>
    <ligand>
        <name>Mg(2+)</name>
        <dbReference type="ChEBI" id="CHEBI:18420"/>
        <label>2</label>
    </ligand>
</feature>
<evidence type="ECO:0000313" key="18">
    <source>
        <dbReference type="EMBL" id="RUT79225.1"/>
    </source>
</evidence>
<dbReference type="GO" id="GO:0046914">
    <property type="term" value="F:transition metal ion binding"/>
    <property type="evidence" value="ECO:0007669"/>
    <property type="project" value="InterPro"/>
</dbReference>
<protein>
    <recommendedName>
        <fullName evidence="13 16">Ferrous iron transport protein B</fullName>
    </recommendedName>
</protein>
<evidence type="ECO:0000256" key="5">
    <source>
        <dbReference type="ARBA" id="ARBA00022519"/>
    </source>
</evidence>
<evidence type="ECO:0000259" key="17">
    <source>
        <dbReference type="PROSITE" id="PS51711"/>
    </source>
</evidence>
<dbReference type="GO" id="GO:0005525">
    <property type="term" value="F:GTP binding"/>
    <property type="evidence" value="ECO:0007669"/>
    <property type="project" value="UniProtKB-KW"/>
</dbReference>
<feature type="binding site" evidence="15">
    <location>
        <position position="126"/>
    </location>
    <ligand>
        <name>Mg(2+)</name>
        <dbReference type="ChEBI" id="CHEBI:18420"/>
        <label>2</label>
    </ligand>
</feature>
<evidence type="ECO:0000313" key="19">
    <source>
        <dbReference type="Proteomes" id="UP000282985"/>
    </source>
</evidence>
<feature type="transmembrane region" description="Helical" evidence="16">
    <location>
        <begin position="809"/>
        <end position="831"/>
    </location>
</feature>
<evidence type="ECO:0000256" key="1">
    <source>
        <dbReference type="ARBA" id="ARBA00004429"/>
    </source>
</evidence>
<name>A0A434AXG3_9BACT</name>
<dbReference type="PANTHER" id="PTHR43185">
    <property type="entry name" value="FERROUS IRON TRANSPORT PROTEIN B"/>
    <property type="match status" value="1"/>
</dbReference>
<dbReference type="Pfam" id="PF04023">
    <property type="entry name" value="FeoA"/>
    <property type="match status" value="1"/>
</dbReference>
<keyword evidence="6 16" id="KW-0812">Transmembrane</keyword>
<sequence length="836" mass="94366">MKLSELTNKQEGIIVKVLGHGAFRKRITEMGFVKGKKVTVIKNAPLKDPVEYEIMGYEVSLRRSEASLIEVITREEAQSLKINGFEGTLKDDILKTSAKKKGKKIQVALVGNPNAGKTTLFNFASGSKEHVGNYSGVTVDSKQAKVKQNGYCFDITDLPGTYSLTAYSPEELYVRKYILGEHPDVVVNVVDASNLERNLYLTTQLIDMDIKVVIALNMYDELEKNGARFNHKALSQMLGIPIIPTVSSKGTGIKELFDKIGEVYEDKDPIVRHIHINYGIPVEKSISKIQNEISQDKKLCSLISPRFLSIKLLENDESAKNAIKESDRFFNIKKHTTEAVQTLEKEFGEVCETVITDAKYGFIDGALKETYRENPIKRRRKTTIIDTFLTHKLFGFPIFFLFMFLTFYATFNLGQYPMDWIDQGIAALGSFINQYMSNGPLKDLIVDGIIGGVGGVIIFLPNIMILFFFISFMEDTGYMARTAFIMDKLMHKIGLHGKSFIPLVMGFGCNVPALMSTRTLENRNDRILTMLIIPFMSCSARLPVYILIIGTFFPANASLVLFGIYMLGILLAIIFAKVFKASFFKSKEAPFVMELPPYRLPTLKTTARHMWNKGAQYLKKMGGVILFASIIIWALGYFPREVKYTKDYDQLIHQTNQEFKQKTANEKENSIVKSNVVAEHHARIKQLQNSKLEEKQQNSYIGKIGHFVAPVLHPLGFDWKMTVSVLTGIAAKEVVVSTMGVLYHEGNEATELNEGLRNKLKEQEFTGNYRNGEKVFNSLSALSFLLFILIYFPCIAVVVTIVKEANWKWAAFVVFYTTGLAWIISFITFQIGNLIL</sequence>
<dbReference type="Proteomes" id="UP000282985">
    <property type="component" value="Unassembled WGS sequence"/>
</dbReference>
<dbReference type="FunFam" id="3.40.50.300:FF:000426">
    <property type="entry name" value="Ferrous iron transport protein B"/>
    <property type="match status" value="1"/>
</dbReference>
<keyword evidence="3" id="KW-1003">Cell membrane</keyword>
<keyword evidence="12 16" id="KW-0472">Membrane</keyword>
<dbReference type="Pfam" id="PF07670">
    <property type="entry name" value="Gate"/>
    <property type="match status" value="2"/>
</dbReference>
<dbReference type="GO" id="GO:0015093">
    <property type="term" value="F:ferrous iron transmembrane transporter activity"/>
    <property type="evidence" value="ECO:0007669"/>
    <property type="project" value="UniProtKB-UniRule"/>
</dbReference>
<evidence type="ECO:0000256" key="12">
    <source>
        <dbReference type="ARBA" id="ARBA00023136"/>
    </source>
</evidence>
<dbReference type="Gene3D" id="3.40.50.300">
    <property type="entry name" value="P-loop containing nucleotide triphosphate hydrolases"/>
    <property type="match status" value="1"/>
</dbReference>
<comment type="subcellular location">
    <subcellularLocation>
        <location evidence="1 16">Cell inner membrane</location>
        <topology evidence="1 16">Multi-pass membrane protein</topology>
    </subcellularLocation>
</comment>
<organism evidence="18 19">
    <name type="scientific">Ancylomarina longa</name>
    <dbReference type="NCBI Taxonomy" id="2487017"/>
    <lineage>
        <taxon>Bacteria</taxon>
        <taxon>Pseudomonadati</taxon>
        <taxon>Bacteroidota</taxon>
        <taxon>Bacteroidia</taxon>
        <taxon>Marinilabiliales</taxon>
        <taxon>Marinifilaceae</taxon>
        <taxon>Ancylomarina</taxon>
    </lineage>
</organism>
<dbReference type="InterPro" id="IPR011642">
    <property type="entry name" value="Gate_dom"/>
</dbReference>
<dbReference type="SUPFAM" id="SSF52540">
    <property type="entry name" value="P-loop containing nucleoside triphosphate hydrolases"/>
    <property type="match status" value="1"/>
</dbReference>
<gene>
    <name evidence="18" type="primary">feoB</name>
    <name evidence="18" type="ORF">DLK05_05255</name>
</gene>
<dbReference type="Pfam" id="PF02421">
    <property type="entry name" value="FeoB_N"/>
    <property type="match status" value="1"/>
</dbReference>
<dbReference type="InterPro" id="IPR003373">
    <property type="entry name" value="Fe2_transport_prot-B"/>
</dbReference>
<evidence type="ECO:0000256" key="8">
    <source>
        <dbReference type="ARBA" id="ARBA00022989"/>
    </source>
</evidence>
<dbReference type="Gene3D" id="2.30.30.90">
    <property type="match status" value="1"/>
</dbReference>
<feature type="transmembrane region" description="Helical" evidence="16">
    <location>
        <begin position="493"/>
        <end position="515"/>
    </location>
</feature>
<dbReference type="Pfam" id="PF07664">
    <property type="entry name" value="FeoB_C"/>
    <property type="match status" value="1"/>
</dbReference>
<proteinExistence type="inferred from homology"/>
<evidence type="ECO:0000256" key="6">
    <source>
        <dbReference type="ARBA" id="ARBA00022692"/>
    </source>
</evidence>
<dbReference type="RefSeq" id="WP_127342948.1">
    <property type="nucleotide sequence ID" value="NZ_RJJX01000004.1"/>
</dbReference>
<keyword evidence="15" id="KW-0479">Metal-binding</keyword>
<evidence type="ECO:0000256" key="10">
    <source>
        <dbReference type="ARBA" id="ARBA00023065"/>
    </source>
</evidence>
<evidence type="ECO:0000256" key="13">
    <source>
        <dbReference type="NCBIfam" id="TIGR00437"/>
    </source>
</evidence>
<evidence type="ECO:0000256" key="14">
    <source>
        <dbReference type="PIRSR" id="PIRSR603373-1"/>
    </source>
</evidence>
<dbReference type="InterPro" id="IPR038157">
    <property type="entry name" value="FeoA_core_dom"/>
</dbReference>
<dbReference type="Pfam" id="PF17910">
    <property type="entry name" value="FeoB_Cyto"/>
    <property type="match status" value="1"/>
</dbReference>
<keyword evidence="8 16" id="KW-1133">Transmembrane helix</keyword>
<reference evidence="18 19" key="1">
    <citation type="submission" date="2018-11" db="EMBL/GenBank/DDBJ databases">
        <title>Parancylomarina longa gen. nov., sp. nov., isolated from sediments of southern Okinawa.</title>
        <authorList>
            <person name="Fu T."/>
        </authorList>
    </citation>
    <scope>NUCLEOTIDE SEQUENCE [LARGE SCALE GENOMIC DNA]</scope>
    <source>
        <strain evidence="18 19">T3-2 S1-C</strain>
    </source>
</reference>
<feature type="transmembrane region" description="Helical" evidence="16">
    <location>
        <begin position="559"/>
        <end position="579"/>
    </location>
</feature>
<evidence type="ECO:0000256" key="4">
    <source>
        <dbReference type="ARBA" id="ARBA00022496"/>
    </source>
</evidence>
<dbReference type="Gene3D" id="1.10.287.1770">
    <property type="match status" value="1"/>
</dbReference>
<keyword evidence="15" id="KW-0460">Magnesium</keyword>
<feature type="domain" description="FeoB-type G" evidence="17">
    <location>
        <begin position="104"/>
        <end position="266"/>
    </location>
</feature>